<evidence type="ECO:0000313" key="9">
    <source>
        <dbReference type="EMBL" id="MFC5288105.1"/>
    </source>
</evidence>
<keyword evidence="2 8" id="KW-0813">Transport</keyword>
<dbReference type="SUPFAM" id="SSF54862">
    <property type="entry name" value="4Fe-4S ferredoxins"/>
    <property type="match status" value="1"/>
</dbReference>
<keyword evidence="7" id="KW-0003">3Fe-4S</keyword>
<proteinExistence type="predicted"/>
<comment type="cofactor">
    <cofactor evidence="1">
        <name>[3Fe-4S] cluster</name>
        <dbReference type="ChEBI" id="CHEBI:21137"/>
    </cofactor>
</comment>
<dbReference type="PANTHER" id="PTHR36923">
    <property type="entry name" value="FERREDOXIN"/>
    <property type="match status" value="1"/>
</dbReference>
<keyword evidence="5 8" id="KW-0408">Iron</keyword>
<evidence type="ECO:0000256" key="6">
    <source>
        <dbReference type="ARBA" id="ARBA00023014"/>
    </source>
</evidence>
<dbReference type="Pfam" id="PF13370">
    <property type="entry name" value="Fer4_13"/>
    <property type="match status" value="1"/>
</dbReference>
<keyword evidence="6 8" id="KW-0411">Iron-sulfur</keyword>
<sequence length="64" mass="6553">MSVRADADICIGAGLCALRAPRVFDQDENDGTVVLLEQPDAADLPAVREAVDQCPSGAIGLDAG</sequence>
<evidence type="ECO:0000256" key="2">
    <source>
        <dbReference type="ARBA" id="ARBA00022448"/>
    </source>
</evidence>
<dbReference type="InterPro" id="IPR001080">
    <property type="entry name" value="3Fe4S_ferredoxin"/>
</dbReference>
<keyword evidence="10" id="KW-1185">Reference proteome</keyword>
<organism evidence="9 10">
    <name type="scientific">Actinokineospora guangxiensis</name>
    <dbReference type="NCBI Taxonomy" id="1490288"/>
    <lineage>
        <taxon>Bacteria</taxon>
        <taxon>Bacillati</taxon>
        <taxon>Actinomycetota</taxon>
        <taxon>Actinomycetes</taxon>
        <taxon>Pseudonocardiales</taxon>
        <taxon>Pseudonocardiaceae</taxon>
        <taxon>Actinokineospora</taxon>
    </lineage>
</organism>
<comment type="caution">
    <text evidence="9">The sequence shown here is derived from an EMBL/GenBank/DDBJ whole genome shotgun (WGS) entry which is preliminary data.</text>
</comment>
<dbReference type="PANTHER" id="PTHR36923:SF3">
    <property type="entry name" value="FERREDOXIN"/>
    <property type="match status" value="1"/>
</dbReference>
<name>A0ABW0EQ03_9PSEU</name>
<evidence type="ECO:0000256" key="1">
    <source>
        <dbReference type="ARBA" id="ARBA00001927"/>
    </source>
</evidence>
<evidence type="ECO:0000256" key="5">
    <source>
        <dbReference type="ARBA" id="ARBA00023004"/>
    </source>
</evidence>
<evidence type="ECO:0000256" key="3">
    <source>
        <dbReference type="ARBA" id="ARBA00022723"/>
    </source>
</evidence>
<reference evidence="10" key="1">
    <citation type="journal article" date="2019" name="Int. J. Syst. Evol. Microbiol.">
        <title>The Global Catalogue of Microorganisms (GCM) 10K type strain sequencing project: providing services to taxonomists for standard genome sequencing and annotation.</title>
        <authorList>
            <consortium name="The Broad Institute Genomics Platform"/>
            <consortium name="The Broad Institute Genome Sequencing Center for Infectious Disease"/>
            <person name="Wu L."/>
            <person name="Ma J."/>
        </authorList>
    </citation>
    <scope>NUCLEOTIDE SEQUENCE [LARGE SCALE GENOMIC DNA]</scope>
    <source>
        <strain evidence="10">CCUG 59778</strain>
    </source>
</reference>
<evidence type="ECO:0000313" key="10">
    <source>
        <dbReference type="Proteomes" id="UP001596157"/>
    </source>
</evidence>
<dbReference type="PRINTS" id="PR00352">
    <property type="entry name" value="3FE4SFRDOXIN"/>
</dbReference>
<keyword evidence="3 8" id="KW-0479">Metal-binding</keyword>
<accession>A0ABW0EQ03</accession>
<dbReference type="RefSeq" id="WP_378247717.1">
    <property type="nucleotide sequence ID" value="NZ_JBHSKF010000005.1"/>
</dbReference>
<evidence type="ECO:0000256" key="7">
    <source>
        <dbReference type="ARBA" id="ARBA00023291"/>
    </source>
</evidence>
<gene>
    <name evidence="9" type="ORF">ACFPM7_13680</name>
</gene>
<dbReference type="InterPro" id="IPR051269">
    <property type="entry name" value="Fe-S_cluster_ET"/>
</dbReference>
<dbReference type="Gene3D" id="3.30.70.20">
    <property type="match status" value="1"/>
</dbReference>
<protein>
    <recommendedName>
        <fullName evidence="8">Ferredoxin</fullName>
    </recommendedName>
</protein>
<dbReference type="Proteomes" id="UP001596157">
    <property type="component" value="Unassembled WGS sequence"/>
</dbReference>
<dbReference type="EMBL" id="JBHSKF010000005">
    <property type="protein sequence ID" value="MFC5288105.1"/>
    <property type="molecule type" value="Genomic_DNA"/>
</dbReference>
<keyword evidence="4 8" id="KW-0249">Electron transport</keyword>
<evidence type="ECO:0000256" key="8">
    <source>
        <dbReference type="RuleBase" id="RU368020"/>
    </source>
</evidence>
<evidence type="ECO:0000256" key="4">
    <source>
        <dbReference type="ARBA" id="ARBA00022982"/>
    </source>
</evidence>
<comment type="function">
    <text evidence="8">Ferredoxins are iron-sulfur proteins that transfer electrons in a wide variety of metabolic reactions.</text>
</comment>